<organism evidence="3 4">
    <name type="scientific">Rhizophagus irregularis</name>
    <dbReference type="NCBI Taxonomy" id="588596"/>
    <lineage>
        <taxon>Eukaryota</taxon>
        <taxon>Fungi</taxon>
        <taxon>Fungi incertae sedis</taxon>
        <taxon>Mucoromycota</taxon>
        <taxon>Glomeromycotina</taxon>
        <taxon>Glomeromycetes</taxon>
        <taxon>Glomerales</taxon>
        <taxon>Glomeraceae</taxon>
        <taxon>Rhizophagus</taxon>
    </lineage>
</organism>
<dbReference type="GO" id="GO:0004672">
    <property type="term" value="F:protein kinase activity"/>
    <property type="evidence" value="ECO:0007669"/>
    <property type="project" value="InterPro"/>
</dbReference>
<dbReference type="InterPro" id="IPR001245">
    <property type="entry name" value="Ser-Thr/Tyr_kinase_cat_dom"/>
</dbReference>
<dbReference type="VEuPathDB" id="FungiDB:RhiirA1_477123"/>
<sequence length="981" mass="116707">MKYYDKNRYYKLSGNNVVDDVIMYTQKHNLKAGRIEFVSYDQFENIEFLAEGGFSKIYKAIWVEKHNNKCKTIALKKLNNSKDITPKDLNELKMFYDYHSRSSEIFGINEYFNFHNVCIINYYGITQDPTTKDFMIIMDYYSSGDLRHYITKYFYYSWYKKLIMLISILSGLKYIHDANIIHRDFHSGNILYNNATSAIICDLGISKSSIAADNSGEIYGIIPYIAPEIFQGHKYTTASDIYSFGMIMWEFMTGRRPFWDQNHDIDLIISICDGLRPPITTNIPKDYINLMKKCWHSDPNKRPTASSILKELDYIKLSELEKPTKIKLSPEIGPITTNNPGAIYTSRTLSNMIKPAIYTSMSQEAQSLELDPFNYYYQNNNYTSFNELELDINNINNKRSDKYDNYIIHETKEWELDINNIKSDEYHNYIIYNKYLDNLAKLKVLELVINNIVTLLSYIFWLTLIVCNKYPGNLTKEWKFYIDYIRSNLYTFRSTLVIHNKCMYSMQKNIAQVLKLKQNSNYNWRNNDRRKLLTLLKALLESNFLFGYYNRKIHWCIHSINKIIYHFNQPFLFGILLGSNILFDYIAETEVHWCIHSINKIIYHFNQPFLFWILLGSNILFDYIAETEVHWCIHSINKIIYHFNQPFLFGILLGSNILFDYIAETEVHWCIHSINKIIYHFNQPFLFWILLGSNILFDYIAETEVHWCIHSINKIIYHFNQPFLFWILLGSNILFDYIAETEVHWCIHSINKIIYHFNQPFLFWILLGSNILFDYIAETEVHWCIHSINKIIYHFNQPFLFWILLGSNILFDYIAETEVHWCIHSINKIIYHFNQPFLFWILLGSNILFDYIAETEVHWCIHSINKIIYHFNQPFLFWILLGSNILFDYIAETEVHWCIHSINKIIYHFNQPFLFGILLGSNILFDYIAETEVHWSIHSINKIICHFNLSFLFGILLGLSDYIAETEVHWCIHKKSTVLIA</sequence>
<evidence type="ECO:0000313" key="3">
    <source>
        <dbReference type="EMBL" id="PKY37977.1"/>
    </source>
</evidence>
<dbReference type="GO" id="GO:0007165">
    <property type="term" value="P:signal transduction"/>
    <property type="evidence" value="ECO:0007669"/>
    <property type="project" value="TreeGrafter"/>
</dbReference>
<dbReference type="SUPFAM" id="SSF56112">
    <property type="entry name" value="Protein kinase-like (PK-like)"/>
    <property type="match status" value="1"/>
</dbReference>
<reference evidence="3 4" key="1">
    <citation type="submission" date="2015-10" db="EMBL/GenBank/DDBJ databases">
        <title>Genome analyses suggest a sexual origin of heterokaryosis in a supposedly ancient asexual fungus.</title>
        <authorList>
            <person name="Ropars J."/>
            <person name="Sedzielewska K."/>
            <person name="Noel J."/>
            <person name="Charron P."/>
            <person name="Farinelli L."/>
            <person name="Marton T."/>
            <person name="Kruger M."/>
            <person name="Pelin A."/>
            <person name="Brachmann A."/>
            <person name="Corradi N."/>
        </authorList>
    </citation>
    <scope>NUCLEOTIDE SEQUENCE [LARGE SCALE GENOMIC DNA]</scope>
    <source>
        <strain evidence="3 4">A4</strain>
    </source>
</reference>
<proteinExistence type="predicted"/>
<accession>A0A2I1FUA6</accession>
<evidence type="ECO:0000256" key="1">
    <source>
        <dbReference type="SAM" id="Phobius"/>
    </source>
</evidence>
<keyword evidence="1" id="KW-0472">Membrane</keyword>
<dbReference type="GO" id="GO:0005524">
    <property type="term" value="F:ATP binding"/>
    <property type="evidence" value="ECO:0007669"/>
    <property type="project" value="InterPro"/>
</dbReference>
<feature type="domain" description="Protein kinase" evidence="2">
    <location>
        <begin position="43"/>
        <end position="315"/>
    </location>
</feature>
<dbReference type="InterPro" id="IPR050167">
    <property type="entry name" value="Ser_Thr_protein_kinase"/>
</dbReference>
<gene>
    <name evidence="3" type="ORF">RhiirA4_450901</name>
</gene>
<dbReference type="InterPro" id="IPR000719">
    <property type="entry name" value="Prot_kinase_dom"/>
</dbReference>
<protein>
    <recommendedName>
        <fullName evidence="2">Protein kinase domain-containing protein</fullName>
    </recommendedName>
</protein>
<dbReference type="Proteomes" id="UP000234323">
    <property type="component" value="Unassembled WGS sequence"/>
</dbReference>
<evidence type="ECO:0000259" key="2">
    <source>
        <dbReference type="PROSITE" id="PS50011"/>
    </source>
</evidence>
<feature type="transmembrane region" description="Helical" evidence="1">
    <location>
        <begin position="935"/>
        <end position="959"/>
    </location>
</feature>
<feature type="transmembrane region" description="Helical" evidence="1">
    <location>
        <begin position="912"/>
        <end position="929"/>
    </location>
</feature>
<feature type="transmembrane region" description="Helical" evidence="1">
    <location>
        <begin position="760"/>
        <end position="777"/>
    </location>
</feature>
<feature type="transmembrane region" description="Helical" evidence="1">
    <location>
        <begin position="721"/>
        <end position="739"/>
    </location>
</feature>
<dbReference type="PANTHER" id="PTHR23257">
    <property type="entry name" value="SERINE-THREONINE PROTEIN KINASE"/>
    <property type="match status" value="1"/>
</dbReference>
<feature type="transmembrane region" description="Helical" evidence="1">
    <location>
        <begin position="797"/>
        <end position="815"/>
    </location>
</feature>
<dbReference type="EMBL" id="LLXI01000014">
    <property type="protein sequence ID" value="PKY37977.1"/>
    <property type="molecule type" value="Genomic_DNA"/>
</dbReference>
<dbReference type="GO" id="GO:0005737">
    <property type="term" value="C:cytoplasm"/>
    <property type="evidence" value="ECO:0007669"/>
    <property type="project" value="TreeGrafter"/>
</dbReference>
<keyword evidence="1" id="KW-1133">Transmembrane helix</keyword>
<feature type="transmembrane region" description="Helical" evidence="1">
    <location>
        <begin position="608"/>
        <end position="625"/>
    </location>
</feature>
<dbReference type="AlphaFoldDB" id="A0A2I1FUA6"/>
<feature type="transmembrane region" description="Helical" evidence="1">
    <location>
        <begin position="447"/>
        <end position="467"/>
    </location>
</feature>
<comment type="caution">
    <text evidence="3">The sequence shown here is derived from an EMBL/GenBank/DDBJ whole genome shotgun (WGS) entry which is preliminary data.</text>
</comment>
<dbReference type="InterPro" id="IPR011009">
    <property type="entry name" value="Kinase-like_dom_sf"/>
</dbReference>
<dbReference type="VEuPathDB" id="FungiDB:RhiirA1_447885"/>
<dbReference type="PANTHER" id="PTHR23257:SF963">
    <property type="entry name" value="AT08303P"/>
    <property type="match status" value="1"/>
</dbReference>
<dbReference type="VEuPathDB" id="FungiDB:FUN_000275"/>
<feature type="transmembrane region" description="Helical" evidence="1">
    <location>
        <begin position="645"/>
        <end position="663"/>
    </location>
</feature>
<evidence type="ECO:0000313" key="4">
    <source>
        <dbReference type="Proteomes" id="UP000234323"/>
    </source>
</evidence>
<dbReference type="PRINTS" id="PR00109">
    <property type="entry name" value="TYRKINASE"/>
</dbReference>
<dbReference type="VEuPathDB" id="FungiDB:RhiirFUN_015065"/>
<feature type="transmembrane region" description="Helical" evidence="1">
    <location>
        <begin position="684"/>
        <end position="701"/>
    </location>
</feature>
<dbReference type="PROSITE" id="PS50011">
    <property type="entry name" value="PROTEIN_KINASE_DOM"/>
    <property type="match status" value="1"/>
</dbReference>
<feature type="transmembrane region" description="Helical" evidence="1">
    <location>
        <begin position="873"/>
        <end position="891"/>
    </location>
</feature>
<keyword evidence="4" id="KW-1185">Reference proteome</keyword>
<dbReference type="Pfam" id="PF07714">
    <property type="entry name" value="PK_Tyr_Ser-Thr"/>
    <property type="match status" value="1"/>
</dbReference>
<dbReference type="VEuPathDB" id="FungiDB:FUN_018624"/>
<dbReference type="Gene3D" id="1.10.510.10">
    <property type="entry name" value="Transferase(Phosphotransferase) domain 1"/>
    <property type="match status" value="1"/>
</dbReference>
<feature type="transmembrane region" description="Helical" evidence="1">
    <location>
        <begin position="836"/>
        <end position="853"/>
    </location>
</feature>
<name>A0A2I1FUA6_9GLOM</name>
<keyword evidence="1" id="KW-0812">Transmembrane</keyword>